<organism evidence="1 2">
    <name type="scientific">Hymenobacter glacialis</name>
    <dbReference type="NCBI Taxonomy" id="1908236"/>
    <lineage>
        <taxon>Bacteria</taxon>
        <taxon>Pseudomonadati</taxon>
        <taxon>Bacteroidota</taxon>
        <taxon>Cytophagia</taxon>
        <taxon>Cytophagales</taxon>
        <taxon>Hymenobacteraceae</taxon>
        <taxon>Hymenobacter</taxon>
    </lineage>
</organism>
<protein>
    <submittedName>
        <fullName evidence="1">Uncharacterized protein</fullName>
    </submittedName>
</protein>
<dbReference type="Proteomes" id="UP000177791">
    <property type="component" value="Unassembled WGS sequence"/>
</dbReference>
<dbReference type="EMBL" id="MDZC01000015">
    <property type="protein sequence ID" value="OGX88596.1"/>
    <property type="molecule type" value="Genomic_DNA"/>
</dbReference>
<dbReference type="STRING" id="1908236.BEN48_09480"/>
<name>A0A1G1TCH9_9BACT</name>
<evidence type="ECO:0000313" key="1">
    <source>
        <dbReference type="EMBL" id="OGX88596.1"/>
    </source>
</evidence>
<comment type="caution">
    <text evidence="1">The sequence shown here is derived from an EMBL/GenBank/DDBJ whole genome shotgun (WGS) entry which is preliminary data.</text>
</comment>
<gene>
    <name evidence="1" type="ORF">BEN48_09480</name>
</gene>
<evidence type="ECO:0000313" key="2">
    <source>
        <dbReference type="Proteomes" id="UP000177791"/>
    </source>
</evidence>
<sequence length="94" mass="10467">MSPDPYTQSLNEAVAKLIGIREALFEATFQVAITNELKDWSDTVDVGEVHTISKELLDSCSDTNVQLLARLLTNVERTCETLLNLNNLDVEETV</sequence>
<proteinExistence type="predicted"/>
<dbReference type="AlphaFoldDB" id="A0A1G1TCH9"/>
<dbReference type="RefSeq" id="WP_070732348.1">
    <property type="nucleotide sequence ID" value="NZ_MDZC01000015.1"/>
</dbReference>
<reference evidence="1 2" key="1">
    <citation type="submission" date="2016-08" db="EMBL/GenBank/DDBJ databases">
        <title>Hymenobacter coccineus sp. nov., Hymenobacter lapidarius sp. nov. and Hymenobacter glacialis sp. nov., isolated from Antarctic soil.</title>
        <authorList>
            <person name="Sedlacek I."/>
            <person name="Kralova S."/>
            <person name="Kyrova K."/>
            <person name="Maslanova I."/>
            <person name="Stankova E."/>
            <person name="Vrbovska V."/>
            <person name="Nemec M."/>
            <person name="Bartak M."/>
            <person name="Svec P."/>
            <person name="Busse H.-J."/>
            <person name="Pantucek R."/>
        </authorList>
    </citation>
    <scope>NUCLEOTIDE SEQUENCE [LARGE SCALE GENOMIC DNA]</scope>
    <source>
        <strain evidence="1 2">CCM 8648</strain>
    </source>
</reference>
<dbReference type="OrthoDB" id="886594at2"/>
<keyword evidence="2" id="KW-1185">Reference proteome</keyword>
<accession>A0A1G1TCH9</accession>